<comment type="caution">
    <text evidence="1">The sequence shown here is derived from an EMBL/GenBank/DDBJ whole genome shotgun (WGS) entry which is preliminary data.</text>
</comment>
<dbReference type="OrthoDB" id="339257at2759"/>
<keyword evidence="2" id="KW-1185">Reference proteome</keyword>
<organism evidence="1 2">
    <name type="scientific">Cryptosporidium meleagridis</name>
    <dbReference type="NCBI Taxonomy" id="93969"/>
    <lineage>
        <taxon>Eukaryota</taxon>
        <taxon>Sar</taxon>
        <taxon>Alveolata</taxon>
        <taxon>Apicomplexa</taxon>
        <taxon>Conoidasida</taxon>
        <taxon>Coccidia</taxon>
        <taxon>Eucoccidiorida</taxon>
        <taxon>Eimeriorina</taxon>
        <taxon>Cryptosporidiidae</taxon>
        <taxon>Cryptosporidium</taxon>
    </lineage>
</organism>
<name>A0A2P4YW73_9CRYT</name>
<dbReference type="EMBL" id="JIBK01000002">
    <property type="protein sequence ID" value="POM82061.1"/>
    <property type="molecule type" value="Genomic_DNA"/>
</dbReference>
<evidence type="ECO:0000313" key="2">
    <source>
        <dbReference type="Proteomes" id="UP000236928"/>
    </source>
</evidence>
<dbReference type="Proteomes" id="UP000236928">
    <property type="component" value="Unassembled WGS sequence"/>
</dbReference>
<evidence type="ECO:0000313" key="1">
    <source>
        <dbReference type="EMBL" id="POM82061.1"/>
    </source>
</evidence>
<accession>A0A2P4YW73</accession>
<dbReference type="VEuPathDB" id="CryptoDB:CmeUKMEL1_00510"/>
<protein>
    <submittedName>
        <fullName evidence="1">Uncharacterized protein</fullName>
    </submittedName>
</protein>
<proteinExistence type="predicted"/>
<gene>
    <name evidence="1" type="ORF">CmeUKMEL1_00510</name>
</gene>
<sequence length="463" mass="52531">MDRDSNYGCSGENGRMYTSVGYESCNGGITESNLHVSHSNQHINIDDIRNISPQKLICENSSCFNINNDNNSLYEPVNLANSFMDQRESGSLPTIRRNSMRGRRRYRRTLLRNYEQPLGQNSHGNQTYIEQCDDFESNNQRRVYLRNPNVGGVNGGMNHSSFKFNSNFDNYSKVSKPSWDGGRLVKLLQGHGLNIENYEKENECLSNKSWGSKQVNTQNSQLCSISNNKDFSNSAVLNGQSYVQLSHIYNGVNLKVCDVVDHQKISNTKNIQKFPSYANDQKDGFGLCHKETLIYEGNPLNQINNLEKKVFLQDNLKEGDAISIESLETQKTDRFVLVSSFENQRLLKSNQNIEDSNNIIGITHKNSPFNLCESSKESYFNSERKSSITSLIPSMDKQVVNIDSHLSFNMQVHENEHALNSTYCSSNHSYNTSQEELFITLGDTPTSKSNYNISTIFVPNQDS</sequence>
<dbReference type="AlphaFoldDB" id="A0A2P4YW73"/>
<reference evidence="1 2" key="1">
    <citation type="submission" date="2014-04" db="EMBL/GenBank/DDBJ databases">
        <title>Comparative Genomics of Cryptosporidium Species.</title>
        <authorList>
            <person name="Silva J.C."/>
            <person name="Su Q."/>
            <person name="Chalmers R."/>
            <person name="Chibucos M.C."/>
            <person name="Elwin K."/>
            <person name="Godinez A."/>
            <person name="Guo F."/>
            <person name="Huynh K."/>
            <person name="Orvis J."/>
            <person name="Ott S."/>
            <person name="Sadzewicz L."/>
            <person name="Sengamalay N."/>
            <person name="Shetty A."/>
            <person name="Sun M."/>
            <person name="Tallon L."/>
            <person name="Xiao L."/>
            <person name="Zhang H."/>
            <person name="Fraser C.M."/>
            <person name="Zhu G."/>
            <person name="Kissinger J."/>
            <person name="Widmer G."/>
        </authorList>
    </citation>
    <scope>NUCLEOTIDE SEQUENCE [LARGE SCALE GENOMIC DNA]</scope>
    <source>
        <strain evidence="1 2">UKMEL1</strain>
    </source>
</reference>